<gene>
    <name evidence="2" type="ORF">UU23_C0001G0061</name>
</gene>
<sequence length="216" mass="23164">MYINRNNHYRFKSTRSGFTLVEFLIVIGILALSIGSILLLLTSVIKGTNQTNISAEVKQNGQVALDSIERQIRGAVSVDEMAQSLLTSYGSSPSINSGIMVTQNSGNNLYIICVNSYTVPGSPEQNRNGWIGIASGTSPPAVRGDYQALTNTDLISGVNIVCAVNLSKALQVHTTGTSTRGVTLYFAAQQAINAPARADFLAEAQFKTTIALRDYN</sequence>
<keyword evidence="1" id="KW-0472">Membrane</keyword>
<evidence type="ECO:0000313" key="3">
    <source>
        <dbReference type="Proteomes" id="UP000034292"/>
    </source>
</evidence>
<dbReference type="STRING" id="1618408.UU23_C0001G0061"/>
<evidence type="ECO:0000256" key="1">
    <source>
        <dbReference type="SAM" id="Phobius"/>
    </source>
</evidence>
<evidence type="ECO:0008006" key="4">
    <source>
        <dbReference type="Google" id="ProtNLM"/>
    </source>
</evidence>
<dbReference type="AlphaFoldDB" id="A0A0G0WSD9"/>
<evidence type="ECO:0000313" key="2">
    <source>
        <dbReference type="EMBL" id="KKR78297.1"/>
    </source>
</evidence>
<organism evidence="2 3">
    <name type="scientific">Candidatus Curtissbacteria bacterium GW2011_GWA1_40_9</name>
    <dbReference type="NCBI Taxonomy" id="1618408"/>
    <lineage>
        <taxon>Bacteria</taxon>
        <taxon>Candidatus Curtissiibacteriota</taxon>
    </lineage>
</organism>
<dbReference type="Proteomes" id="UP000034292">
    <property type="component" value="Unassembled WGS sequence"/>
</dbReference>
<dbReference type="InterPro" id="IPR045584">
    <property type="entry name" value="Pilin-like"/>
</dbReference>
<comment type="caution">
    <text evidence="2">The sequence shown here is derived from an EMBL/GenBank/DDBJ whole genome shotgun (WGS) entry which is preliminary data.</text>
</comment>
<reference evidence="2 3" key="1">
    <citation type="journal article" date="2015" name="Nature">
        <title>rRNA introns, odd ribosomes, and small enigmatic genomes across a large radiation of phyla.</title>
        <authorList>
            <person name="Brown C.T."/>
            <person name="Hug L.A."/>
            <person name="Thomas B.C."/>
            <person name="Sharon I."/>
            <person name="Castelle C.J."/>
            <person name="Singh A."/>
            <person name="Wilkins M.J."/>
            <person name="Williams K.H."/>
            <person name="Banfield J.F."/>
        </authorList>
    </citation>
    <scope>NUCLEOTIDE SEQUENCE [LARGE SCALE GENOMIC DNA]</scope>
</reference>
<proteinExistence type="predicted"/>
<dbReference type="EMBL" id="LBZV01000001">
    <property type="protein sequence ID" value="KKR78297.1"/>
    <property type="molecule type" value="Genomic_DNA"/>
</dbReference>
<feature type="transmembrane region" description="Helical" evidence="1">
    <location>
        <begin position="20"/>
        <end position="41"/>
    </location>
</feature>
<keyword evidence="1" id="KW-1133">Transmembrane helix</keyword>
<accession>A0A0G0WSD9</accession>
<name>A0A0G0WSD9_9BACT</name>
<dbReference type="SUPFAM" id="SSF54523">
    <property type="entry name" value="Pili subunits"/>
    <property type="match status" value="1"/>
</dbReference>
<protein>
    <recommendedName>
        <fullName evidence="4">Prepilin-type N-terminal cleavage/methylation domain-containing protein</fullName>
    </recommendedName>
</protein>
<keyword evidence="1" id="KW-0812">Transmembrane</keyword>